<evidence type="ECO:0000256" key="1">
    <source>
        <dbReference type="ARBA" id="ARBA00002355"/>
    </source>
</evidence>
<dbReference type="InterPro" id="IPR024679">
    <property type="entry name" value="Ipi1_N"/>
</dbReference>
<keyword evidence="5" id="KW-0698">rRNA processing</keyword>
<dbReference type="OrthoDB" id="361362at2759"/>
<evidence type="ECO:0000259" key="6">
    <source>
        <dbReference type="Pfam" id="PF12333"/>
    </source>
</evidence>
<proteinExistence type="inferred from homology"/>
<dbReference type="Pfam" id="PF12333">
    <property type="entry name" value="Ipi1_N"/>
    <property type="match status" value="1"/>
</dbReference>
<comment type="similarity">
    <text evidence="3 5">Belongs to the IPI1/TEX10 family.</text>
</comment>
<dbReference type="GO" id="GO:0120330">
    <property type="term" value="C:rixosome complex"/>
    <property type="evidence" value="ECO:0007669"/>
    <property type="project" value="UniProtKB-UniRule"/>
</dbReference>
<dbReference type="RefSeq" id="XP_024344226.1">
    <property type="nucleotide sequence ID" value="XM_024487845.1"/>
</dbReference>
<dbReference type="GO" id="GO:0005634">
    <property type="term" value="C:nucleus"/>
    <property type="evidence" value="ECO:0007669"/>
    <property type="project" value="UniProtKB-SubCell"/>
</dbReference>
<protein>
    <recommendedName>
        <fullName evidence="5">Pre-rRNA-processing protein</fullName>
    </recommendedName>
</protein>
<evidence type="ECO:0000313" key="8">
    <source>
        <dbReference type="Proteomes" id="UP000194127"/>
    </source>
</evidence>
<dbReference type="InterPro" id="IPR011989">
    <property type="entry name" value="ARM-like"/>
</dbReference>
<comment type="function">
    <text evidence="1 5">Component of the RIX1 complex required for processing of ITS2 sequences from 35S pre-rRNA.</text>
</comment>
<dbReference type="PANTHER" id="PTHR16056">
    <property type="entry name" value="REGULATOR OF MICROTUBULE DYNAMICS PROTEIN"/>
    <property type="match status" value="1"/>
</dbReference>
<evidence type="ECO:0000256" key="5">
    <source>
        <dbReference type="RuleBase" id="RU368021"/>
    </source>
</evidence>
<dbReference type="Gene3D" id="1.25.10.10">
    <property type="entry name" value="Leucine-rich Repeat Variant"/>
    <property type="match status" value="1"/>
</dbReference>
<dbReference type="InterPro" id="IPR016024">
    <property type="entry name" value="ARM-type_fold"/>
</dbReference>
<dbReference type="GeneID" id="36332794"/>
<evidence type="ECO:0000256" key="3">
    <source>
        <dbReference type="ARBA" id="ARBA00006427"/>
    </source>
</evidence>
<evidence type="ECO:0000313" key="7">
    <source>
        <dbReference type="EMBL" id="OSX67432.1"/>
    </source>
</evidence>
<evidence type="ECO:0000256" key="4">
    <source>
        <dbReference type="ARBA" id="ARBA00023242"/>
    </source>
</evidence>
<gene>
    <name evidence="7" type="ORF">POSPLADRAFT_1164791</name>
</gene>
<comment type="subcellular location">
    <subcellularLocation>
        <location evidence="2 5">Nucleus</location>
    </subcellularLocation>
</comment>
<keyword evidence="8" id="KW-1185">Reference proteome</keyword>
<feature type="domain" description="Pre-rRNA-processing protein Ipi1 N-terminal" evidence="6">
    <location>
        <begin position="139"/>
        <end position="245"/>
    </location>
</feature>
<comment type="subunit">
    <text evidence="5">Component of the RIX1 complex.</text>
</comment>
<reference evidence="7 8" key="1">
    <citation type="submission" date="2017-04" db="EMBL/GenBank/DDBJ databases">
        <title>Genome Sequence of the Model Brown-Rot Fungus Postia placenta SB12.</title>
        <authorList>
            <consortium name="DOE Joint Genome Institute"/>
            <person name="Gaskell J."/>
            <person name="Kersten P."/>
            <person name="Larrondo L.F."/>
            <person name="Canessa P."/>
            <person name="Martinez D."/>
            <person name="Hibbett D."/>
            <person name="Schmoll M."/>
            <person name="Kubicek C.P."/>
            <person name="Martinez A.T."/>
            <person name="Yadav J."/>
            <person name="Master E."/>
            <person name="Magnuson J.K."/>
            <person name="James T."/>
            <person name="Yaver D."/>
            <person name="Berka R."/>
            <person name="Labutti K."/>
            <person name="Lipzen A."/>
            <person name="Aerts A."/>
            <person name="Barry K."/>
            <person name="Henrissat B."/>
            <person name="Blanchette R."/>
            <person name="Grigoriev I."/>
            <person name="Cullen D."/>
        </authorList>
    </citation>
    <scope>NUCLEOTIDE SEQUENCE [LARGE SCALE GENOMIC DNA]</scope>
    <source>
        <strain evidence="7 8">MAD-698-R-SB12</strain>
    </source>
</reference>
<dbReference type="GO" id="GO:0006364">
    <property type="term" value="P:rRNA processing"/>
    <property type="evidence" value="ECO:0007669"/>
    <property type="project" value="UniProtKB-UniRule"/>
</dbReference>
<name>A0A1X6NG08_9APHY</name>
<dbReference type="SUPFAM" id="SSF48371">
    <property type="entry name" value="ARM repeat"/>
    <property type="match status" value="1"/>
</dbReference>
<sequence length="756" mass="82617">MPKSSKKKKDKAADFTKAKLKLGKGKQVPTNAVDTSFKARSIALPTQSIVLDKSSQAPTTKRKLTFDDLTSHLKHYNAATRRDAILGLRELLESYPDLIGSNLTALVSSCVRAIGDEDASVRKALLSFLGWLLRQVPPEDILPHSPVLLLFTTSAQTHIFPEIRIDAIRFLDLFLELIPDVVTEDWLQPSSHGRRVLEGYLGILNAGTTYGEGGDTGPVRATSTASVILSPASKLIVLKSLSSFLSHALSATLSSSQPSSSSSAHPPTPTWFLSSSFTSLKAYEAFESVLRPTYHASQSMSSARYAERWSEEADVDVTFETFPGQFDAASAPTGISWSLQELMNVDVQELRIEEPNTHELHTMQHLARTLHSTVVSTLLDCAPSVFSPSSVPPERELQMVIVLGEICRTLYGSILREAGEGDKAESTAIKELKQILGYLSPYFPFTVAGSVVAKRDIKVEQAFQDLNLVFCELTSFLILATSPVGPHPRHPQVVQGKTRHRGKFHPSGPLESSPPLQTSNVRDYVVQLLRGEASAGSSQPSIARPITPAAYSALLPTIWSLLNSASTTVGADSTSRAVLRVVVEHAIKASSTSVVKRSTIDFLARLVLLERETEYRGVFITGRNSEEDRVLQEWLLHLPKTLWELGGASLPTTEAILRFLLRLTQRKSPLLPDETLSFLRSRLAPYFVISHATRGTLLGPYSKIPPASPLRRLVLDVVVTIISGAGGDGGRDGLVSAVDEAVKGTEEQSYWISMRR</sequence>
<dbReference type="STRING" id="670580.A0A1X6NG08"/>
<keyword evidence="5" id="KW-0690">Ribosome biogenesis</keyword>
<keyword evidence="4 5" id="KW-0539">Nucleus</keyword>
<organism evidence="7 8">
    <name type="scientific">Postia placenta MAD-698-R-SB12</name>
    <dbReference type="NCBI Taxonomy" id="670580"/>
    <lineage>
        <taxon>Eukaryota</taxon>
        <taxon>Fungi</taxon>
        <taxon>Dikarya</taxon>
        <taxon>Basidiomycota</taxon>
        <taxon>Agaricomycotina</taxon>
        <taxon>Agaricomycetes</taxon>
        <taxon>Polyporales</taxon>
        <taxon>Adustoporiaceae</taxon>
        <taxon>Rhodonia</taxon>
    </lineage>
</organism>
<evidence type="ECO:0000256" key="2">
    <source>
        <dbReference type="ARBA" id="ARBA00004123"/>
    </source>
</evidence>
<dbReference type="PANTHER" id="PTHR16056:SF2">
    <property type="entry name" value="TESTIS-EXPRESSED PROTEIN 10"/>
    <property type="match status" value="1"/>
</dbReference>
<dbReference type="EMBL" id="KZ110591">
    <property type="protein sequence ID" value="OSX67432.1"/>
    <property type="molecule type" value="Genomic_DNA"/>
</dbReference>
<accession>A0A1X6NG08</accession>
<dbReference type="AlphaFoldDB" id="A0A1X6NG08"/>
<dbReference type="Proteomes" id="UP000194127">
    <property type="component" value="Unassembled WGS sequence"/>
</dbReference>